<evidence type="ECO:0000259" key="4">
    <source>
        <dbReference type="Pfam" id="PF13472"/>
    </source>
</evidence>
<dbReference type="PANTHER" id="PTHR43695">
    <property type="entry name" value="PUTATIVE (AFU_ORTHOLOGUE AFUA_2G17250)-RELATED"/>
    <property type="match status" value="1"/>
</dbReference>
<dbReference type="OrthoDB" id="9807041at2"/>
<dbReference type="InterPro" id="IPR036514">
    <property type="entry name" value="SGNH_hydro_sf"/>
</dbReference>
<comment type="similarity">
    <text evidence="1">Belongs to the 'GDSL' lipolytic enzyme family.</text>
</comment>
<dbReference type="Pfam" id="PF13472">
    <property type="entry name" value="Lipase_GDSL_2"/>
    <property type="match status" value="1"/>
</dbReference>
<gene>
    <name evidence="5" type="ORF">FAZ19_10880</name>
</gene>
<feature type="chain" id="PRO_5020432921" evidence="3">
    <location>
        <begin position="23"/>
        <end position="249"/>
    </location>
</feature>
<protein>
    <submittedName>
        <fullName evidence="5">Rhamnogalacturonan acetylesterase</fullName>
    </submittedName>
</protein>
<feature type="signal peptide" evidence="3">
    <location>
        <begin position="1"/>
        <end position="22"/>
    </location>
</feature>
<evidence type="ECO:0000256" key="3">
    <source>
        <dbReference type="SAM" id="SignalP"/>
    </source>
</evidence>
<dbReference type="Proteomes" id="UP000309872">
    <property type="component" value="Unassembled WGS sequence"/>
</dbReference>
<keyword evidence="2" id="KW-0378">Hydrolase</keyword>
<dbReference type="InterPro" id="IPR037459">
    <property type="entry name" value="RhgT-like"/>
</dbReference>
<organism evidence="5 6">
    <name type="scientific">Sphingobacterium alkalisoli</name>
    <dbReference type="NCBI Taxonomy" id="1874115"/>
    <lineage>
        <taxon>Bacteria</taxon>
        <taxon>Pseudomonadati</taxon>
        <taxon>Bacteroidota</taxon>
        <taxon>Sphingobacteriia</taxon>
        <taxon>Sphingobacteriales</taxon>
        <taxon>Sphingobacteriaceae</taxon>
        <taxon>Sphingobacterium</taxon>
    </lineage>
</organism>
<dbReference type="PANTHER" id="PTHR43695:SF1">
    <property type="entry name" value="RHAMNOGALACTURONAN ACETYLESTERASE"/>
    <property type="match status" value="1"/>
</dbReference>
<accession>A0A4U0H230</accession>
<dbReference type="GO" id="GO:0016788">
    <property type="term" value="F:hydrolase activity, acting on ester bonds"/>
    <property type="evidence" value="ECO:0007669"/>
    <property type="project" value="UniProtKB-ARBA"/>
</dbReference>
<evidence type="ECO:0000313" key="6">
    <source>
        <dbReference type="Proteomes" id="UP000309872"/>
    </source>
</evidence>
<dbReference type="SUPFAM" id="SSF52266">
    <property type="entry name" value="SGNH hydrolase"/>
    <property type="match status" value="1"/>
</dbReference>
<comment type="caution">
    <text evidence="5">The sequence shown here is derived from an EMBL/GenBank/DDBJ whole genome shotgun (WGS) entry which is preliminary data.</text>
</comment>
<proteinExistence type="inferred from homology"/>
<keyword evidence="3" id="KW-0732">Signal</keyword>
<evidence type="ECO:0000256" key="2">
    <source>
        <dbReference type="ARBA" id="ARBA00022801"/>
    </source>
</evidence>
<evidence type="ECO:0000313" key="5">
    <source>
        <dbReference type="EMBL" id="TJY65630.1"/>
    </source>
</evidence>
<dbReference type="AlphaFoldDB" id="A0A4U0H230"/>
<dbReference type="CDD" id="cd01821">
    <property type="entry name" value="Rhamnogalacturan_acetylesterase_like"/>
    <property type="match status" value="1"/>
</dbReference>
<dbReference type="Gene3D" id="3.40.50.1110">
    <property type="entry name" value="SGNH hydrolase"/>
    <property type="match status" value="1"/>
</dbReference>
<keyword evidence="6" id="KW-1185">Reference proteome</keyword>
<dbReference type="InterPro" id="IPR013830">
    <property type="entry name" value="SGNH_hydro"/>
</dbReference>
<dbReference type="EMBL" id="SUKA01000003">
    <property type="protein sequence ID" value="TJY65630.1"/>
    <property type="molecule type" value="Genomic_DNA"/>
</dbReference>
<feature type="domain" description="SGNH hydrolase-type esterase" evidence="4">
    <location>
        <begin position="32"/>
        <end position="224"/>
    </location>
</feature>
<dbReference type="RefSeq" id="WP_136820759.1">
    <property type="nucleotide sequence ID" value="NZ_BMJX01000003.1"/>
</dbReference>
<reference evidence="5 6" key="1">
    <citation type="submission" date="2019-04" db="EMBL/GenBank/DDBJ databases">
        <title>Sphingobacterium olei sp. nov., isolated from oil-contaminated soil.</title>
        <authorList>
            <person name="Liu B."/>
        </authorList>
    </citation>
    <scope>NUCLEOTIDE SEQUENCE [LARGE SCALE GENOMIC DNA]</scope>
    <source>
        <strain evidence="5 6">Y3L14</strain>
    </source>
</reference>
<sequence>MNKNLKILLLSIFAFVLFSAYQQDKTITIYLVGDSTMADKDSTKYPENGWGTPFKWFFSKDIKIENHAKNGKSTKSFLNEGRWNKIKETLKEGDYVFIQFGHNDEIPTKKSATTPEEFEANLTLYISETRALKATPILLTSVSRRSFENDLLIDTHKEYANITREVAKATNTSLIDVTTSSMQLLNQLGPERSKDLFLHLEPLQNPNYPKGVVDNTHFNEFGARRIAELVVNELKMLDIPLKEFIGYKQ</sequence>
<name>A0A4U0H230_9SPHI</name>
<evidence type="ECO:0000256" key="1">
    <source>
        <dbReference type="ARBA" id="ARBA00008668"/>
    </source>
</evidence>